<accession>A0A1L2Z0P0</accession>
<geneLocation type="plasmid" evidence="1">
    <name>pAM65-52-1-360K</name>
</geneLocation>
<dbReference type="PANTHER" id="PTHR43169">
    <property type="entry name" value="EXSB FAMILY PROTEIN"/>
    <property type="match status" value="1"/>
</dbReference>
<gene>
    <name evidence="1" type="ORF">ATN07_29510</name>
</gene>
<sequence>MKYCSKCTLSDKLFSVTIDDDGVCNFCKTQTYTSDYKKPQDLGLKTNGKNYDIVLAYSGGKDSTYTLYLLKEKYKLNVLAVTFDNGFLAEETYSNIRNVCASLNADSLIIAPSTKKINAIYKYSNEDESLPKKSLERASAICTYCIGLVKMYVYKEAILRKIPYITFGFTPGQININKQVVKLDYRTLKSNFAGIKGNIIKEFGESYSSILLMDDLVDENKDNIPALFYPFMNDNYNENQILDKISEFGWVKPTDTDGNSTNCLMNAYAIHKHKEKYGFHPYALELAHLVRSNSMDREEALSRIMEDDNKEIIKYVEQKLNNC</sequence>
<name>A0A1L2Z0P0_BACTI</name>
<dbReference type="PANTHER" id="PTHR43169:SF3">
    <property type="entry name" value="ATPASE, PP-LOOP SUPERFAMILY-RELATED"/>
    <property type="match status" value="1"/>
</dbReference>
<dbReference type="EMBL" id="CP013276">
    <property type="protein sequence ID" value="APF32643.1"/>
    <property type="molecule type" value="Genomic_DNA"/>
</dbReference>
<protein>
    <submittedName>
        <fullName evidence="1">Uncharacterized protein</fullName>
    </submittedName>
</protein>
<dbReference type="InterPro" id="IPR014729">
    <property type="entry name" value="Rossmann-like_a/b/a_fold"/>
</dbReference>
<reference evidence="1" key="1">
    <citation type="journal article" date="2017" name="Res. Microbiol.">
        <title>Comparative genomics of extrachromosomal elements in Bacillus thuringiensis subsp. israelensis.</title>
        <authorList>
            <person name="Bolotin A."/>
            <person name="Gillis A."/>
            <person name="Sanchis V."/>
            <person name="Nielsen-LeRoux C."/>
            <person name="Mahillon J."/>
            <person name="Lereclus D."/>
            <person name="Sorokin A."/>
        </authorList>
    </citation>
    <scope>NUCLEOTIDE SEQUENCE</scope>
    <source>
        <strain evidence="1">AM65-52</strain>
        <plasmid evidence="1">pAM65-52-1-360K</plasmid>
    </source>
</reference>
<keyword evidence="1" id="KW-0614">Plasmid</keyword>
<dbReference type="AlphaFoldDB" id="A0A1L2Z0P0"/>
<organism evidence="1">
    <name type="scientific">Bacillus thuringiensis subsp. israelensis</name>
    <dbReference type="NCBI Taxonomy" id="1430"/>
    <lineage>
        <taxon>Bacteria</taxon>
        <taxon>Bacillati</taxon>
        <taxon>Bacillota</taxon>
        <taxon>Bacilli</taxon>
        <taxon>Bacillales</taxon>
        <taxon>Bacillaceae</taxon>
        <taxon>Bacillus</taxon>
        <taxon>Bacillus cereus group</taxon>
    </lineage>
</organism>
<dbReference type="InterPro" id="IPR052188">
    <property type="entry name" value="Ni-pincer_cofactor_biosynth"/>
</dbReference>
<evidence type="ECO:0000313" key="1">
    <source>
        <dbReference type="EMBL" id="APF32643.1"/>
    </source>
</evidence>
<proteinExistence type="predicted"/>
<dbReference type="Gene3D" id="3.40.50.620">
    <property type="entry name" value="HUPs"/>
    <property type="match status" value="1"/>
</dbReference>
<dbReference type="SUPFAM" id="SSF52402">
    <property type="entry name" value="Adenine nucleotide alpha hydrolases-like"/>
    <property type="match status" value="1"/>
</dbReference>
<dbReference type="RefSeq" id="WP_000872602.1">
    <property type="nucleotide sequence ID" value="NZ_CP013276.1"/>
</dbReference>